<accession>A0A8H7MJZ0</accession>
<comment type="cofactor">
    <cofactor evidence="1 8">
        <name>heme</name>
        <dbReference type="ChEBI" id="CHEBI:30413"/>
    </cofactor>
</comment>
<dbReference type="PRINTS" id="PR00385">
    <property type="entry name" value="P450"/>
</dbReference>
<keyword evidence="3 8" id="KW-0349">Heme</keyword>
<dbReference type="AlphaFoldDB" id="A0A8H7MJZ0"/>
<evidence type="ECO:0000256" key="4">
    <source>
        <dbReference type="ARBA" id="ARBA00022723"/>
    </source>
</evidence>
<keyword evidence="4 8" id="KW-0479">Metal-binding</keyword>
<keyword evidence="9" id="KW-0472">Membrane</keyword>
<dbReference type="GO" id="GO:0005506">
    <property type="term" value="F:iron ion binding"/>
    <property type="evidence" value="ECO:0007669"/>
    <property type="project" value="InterPro"/>
</dbReference>
<comment type="caution">
    <text evidence="10">The sequence shown here is derived from an EMBL/GenBank/DDBJ whole genome shotgun (WGS) entry which is preliminary data.</text>
</comment>
<proteinExistence type="inferred from homology"/>
<keyword evidence="5" id="KW-0560">Oxidoreductase</keyword>
<dbReference type="InterPro" id="IPR002401">
    <property type="entry name" value="Cyt_P450_E_grp-I"/>
</dbReference>
<comment type="similarity">
    <text evidence="2">Belongs to the cytochrome P450 family.</text>
</comment>
<feature type="transmembrane region" description="Helical" evidence="9">
    <location>
        <begin position="303"/>
        <end position="325"/>
    </location>
</feature>
<protein>
    <recommendedName>
        <fullName evidence="12">Cytochrome P450</fullName>
    </recommendedName>
</protein>
<dbReference type="OrthoDB" id="1470350at2759"/>
<dbReference type="SUPFAM" id="SSF48264">
    <property type="entry name" value="Cytochrome P450"/>
    <property type="match status" value="1"/>
</dbReference>
<sequence>MAHHLASTVAFSVFITITFFIIHRILLHPLAAHKGPFLARISAWPSWYHAARGDRHIWLLRLHAQYGSAVRFSPNSVSFNTLSAVHAIYTSRDANVRKGDWYQCVKDSAGGFESTFTAREKLRHALKRRILAHAFSERALREYEPRIKLLTERWLRSLAAVSNYGDSIDFAAWSNYIIFDILGDLCYGKDFGLIDSNKDRYVTKLLPRTTRSWYMLGYHPWTHLLRLLLFKTVLTSSLGRTITRDNSRFREFCTKSLMERVKIEKMDRKRSSVSRDMFHHLLNARDPESGERFSMGDLGAESVLLMIAGTHTTSVAIAATVFYLLRNKEKLEKATAEIRDAFSSTEEMDYRKLATLPYLRACINESLRLCPPTAGHLQREALSAGAEVDGFRYPAGTNLGVSAYALQRNPLIWPNPDEYHPERWLQDDSTHLQSHLPGLIAFSSGPLGCPGKQLAYMEMFIVVAMLVSEFNMTLDKLDSNKADYNIKDCYVGQGEGPHIALHACLKPI</sequence>
<evidence type="ECO:0000256" key="8">
    <source>
        <dbReference type="PIRSR" id="PIRSR602401-1"/>
    </source>
</evidence>
<keyword evidence="7" id="KW-0503">Monooxygenase</keyword>
<evidence type="ECO:0000256" key="9">
    <source>
        <dbReference type="SAM" id="Phobius"/>
    </source>
</evidence>
<evidence type="ECO:0000256" key="5">
    <source>
        <dbReference type="ARBA" id="ARBA00023002"/>
    </source>
</evidence>
<evidence type="ECO:0000256" key="3">
    <source>
        <dbReference type="ARBA" id="ARBA00022617"/>
    </source>
</evidence>
<reference evidence="10" key="1">
    <citation type="submission" date="2018-12" db="EMBL/GenBank/DDBJ databases">
        <authorList>
            <person name="Syme R.A."/>
            <person name="Farfan-Caceres L."/>
            <person name="Lichtenzveig J."/>
        </authorList>
    </citation>
    <scope>NUCLEOTIDE SEQUENCE</scope>
    <source>
        <strain evidence="10">Al4</strain>
    </source>
</reference>
<dbReference type="PANTHER" id="PTHR24305">
    <property type="entry name" value="CYTOCHROME P450"/>
    <property type="match status" value="1"/>
</dbReference>
<organism evidence="10 11">
    <name type="scientific">Ascochyta lentis</name>
    <dbReference type="NCBI Taxonomy" id="205686"/>
    <lineage>
        <taxon>Eukaryota</taxon>
        <taxon>Fungi</taxon>
        <taxon>Dikarya</taxon>
        <taxon>Ascomycota</taxon>
        <taxon>Pezizomycotina</taxon>
        <taxon>Dothideomycetes</taxon>
        <taxon>Pleosporomycetidae</taxon>
        <taxon>Pleosporales</taxon>
        <taxon>Pleosporineae</taxon>
        <taxon>Didymellaceae</taxon>
        <taxon>Ascochyta</taxon>
    </lineage>
</organism>
<dbReference type="Proteomes" id="UP000651452">
    <property type="component" value="Unassembled WGS sequence"/>
</dbReference>
<dbReference type="EMBL" id="RZGK01000009">
    <property type="protein sequence ID" value="KAF9696457.1"/>
    <property type="molecule type" value="Genomic_DNA"/>
</dbReference>
<evidence type="ECO:0000256" key="6">
    <source>
        <dbReference type="ARBA" id="ARBA00023004"/>
    </source>
</evidence>
<reference evidence="10" key="2">
    <citation type="submission" date="2020-09" db="EMBL/GenBank/DDBJ databases">
        <title>Reference genome assembly for Australian Ascochyta lentis isolate Al4.</title>
        <authorList>
            <person name="Lee R.C."/>
            <person name="Farfan-Caceres L.M."/>
            <person name="Debler J.W."/>
            <person name="Williams A.H."/>
            <person name="Henares B.M."/>
        </authorList>
    </citation>
    <scope>NUCLEOTIDE SEQUENCE</scope>
    <source>
        <strain evidence="10">Al4</strain>
    </source>
</reference>
<feature type="binding site" description="axial binding residue" evidence="8">
    <location>
        <position position="449"/>
    </location>
    <ligand>
        <name>heme</name>
        <dbReference type="ChEBI" id="CHEBI:30413"/>
    </ligand>
    <ligandPart>
        <name>Fe</name>
        <dbReference type="ChEBI" id="CHEBI:18248"/>
    </ligandPart>
</feature>
<dbReference type="GO" id="GO:0020037">
    <property type="term" value="F:heme binding"/>
    <property type="evidence" value="ECO:0007669"/>
    <property type="project" value="InterPro"/>
</dbReference>
<dbReference type="GO" id="GO:0004497">
    <property type="term" value="F:monooxygenase activity"/>
    <property type="evidence" value="ECO:0007669"/>
    <property type="project" value="UniProtKB-KW"/>
</dbReference>
<evidence type="ECO:0000313" key="10">
    <source>
        <dbReference type="EMBL" id="KAF9696457.1"/>
    </source>
</evidence>
<evidence type="ECO:0008006" key="12">
    <source>
        <dbReference type="Google" id="ProtNLM"/>
    </source>
</evidence>
<dbReference type="Gene3D" id="1.10.630.10">
    <property type="entry name" value="Cytochrome P450"/>
    <property type="match status" value="1"/>
</dbReference>
<dbReference type="PANTHER" id="PTHR24305:SF237">
    <property type="entry name" value="CYTOCHROME P450 MONOOXYGENASE ATNE-RELATED"/>
    <property type="match status" value="1"/>
</dbReference>
<evidence type="ECO:0000256" key="2">
    <source>
        <dbReference type="ARBA" id="ARBA00010617"/>
    </source>
</evidence>
<evidence type="ECO:0000256" key="7">
    <source>
        <dbReference type="ARBA" id="ARBA00023033"/>
    </source>
</evidence>
<evidence type="ECO:0000256" key="1">
    <source>
        <dbReference type="ARBA" id="ARBA00001971"/>
    </source>
</evidence>
<dbReference type="PRINTS" id="PR00463">
    <property type="entry name" value="EP450I"/>
</dbReference>
<dbReference type="CDD" id="cd11061">
    <property type="entry name" value="CYP67-like"/>
    <property type="match status" value="1"/>
</dbReference>
<keyword evidence="6 8" id="KW-0408">Iron</keyword>
<dbReference type="Pfam" id="PF00067">
    <property type="entry name" value="p450"/>
    <property type="match status" value="1"/>
</dbReference>
<dbReference type="GO" id="GO:0016705">
    <property type="term" value="F:oxidoreductase activity, acting on paired donors, with incorporation or reduction of molecular oxygen"/>
    <property type="evidence" value="ECO:0007669"/>
    <property type="project" value="InterPro"/>
</dbReference>
<gene>
    <name evidence="10" type="ORF">EKO04_005168</name>
</gene>
<dbReference type="InterPro" id="IPR036396">
    <property type="entry name" value="Cyt_P450_sf"/>
</dbReference>
<keyword evidence="11" id="KW-1185">Reference proteome</keyword>
<feature type="transmembrane region" description="Helical" evidence="9">
    <location>
        <begin position="6"/>
        <end position="27"/>
    </location>
</feature>
<name>A0A8H7MJZ0_9PLEO</name>
<evidence type="ECO:0000313" key="11">
    <source>
        <dbReference type="Proteomes" id="UP000651452"/>
    </source>
</evidence>
<keyword evidence="9" id="KW-1133">Transmembrane helix</keyword>
<dbReference type="InterPro" id="IPR001128">
    <property type="entry name" value="Cyt_P450"/>
</dbReference>
<dbReference type="InterPro" id="IPR050121">
    <property type="entry name" value="Cytochrome_P450_monoxygenase"/>
</dbReference>
<keyword evidence="9" id="KW-0812">Transmembrane</keyword>